<evidence type="ECO:0000256" key="5">
    <source>
        <dbReference type="ARBA" id="ARBA00023136"/>
    </source>
</evidence>
<dbReference type="InterPro" id="IPR051542">
    <property type="entry name" value="Hydrogenase_cytochrome"/>
</dbReference>
<feature type="transmembrane region" description="Helical" evidence="6">
    <location>
        <begin position="99"/>
        <end position="120"/>
    </location>
</feature>
<dbReference type="GO" id="GO:0005886">
    <property type="term" value="C:plasma membrane"/>
    <property type="evidence" value="ECO:0007669"/>
    <property type="project" value="UniProtKB-SubCell"/>
</dbReference>
<evidence type="ECO:0000256" key="1">
    <source>
        <dbReference type="ARBA" id="ARBA00004651"/>
    </source>
</evidence>
<dbReference type="GO" id="GO:0009055">
    <property type="term" value="F:electron transfer activity"/>
    <property type="evidence" value="ECO:0007669"/>
    <property type="project" value="InterPro"/>
</dbReference>
<evidence type="ECO:0000259" key="7">
    <source>
        <dbReference type="Pfam" id="PF01292"/>
    </source>
</evidence>
<keyword evidence="4 6" id="KW-1133">Transmembrane helix</keyword>
<feature type="transmembrane region" description="Helical" evidence="6">
    <location>
        <begin position="12"/>
        <end position="33"/>
    </location>
</feature>
<dbReference type="AlphaFoldDB" id="A0A9E5MQ31"/>
<keyword evidence="9" id="KW-1185">Reference proteome</keyword>
<comment type="caution">
    <text evidence="8">The sequence shown here is derived from an EMBL/GenBank/DDBJ whole genome shotgun (WGS) entry which is preliminary data.</text>
</comment>
<dbReference type="PANTHER" id="PTHR30485:SF2">
    <property type="entry name" value="BLL0597 PROTEIN"/>
    <property type="match status" value="1"/>
</dbReference>
<feature type="transmembrane region" description="Helical" evidence="6">
    <location>
        <begin position="140"/>
        <end position="159"/>
    </location>
</feature>
<keyword evidence="5 6" id="KW-0472">Membrane</keyword>
<organism evidence="8 9">
    <name type="scientific">Pseudomaricurvus hydrocarbonicus</name>
    <dbReference type="NCBI Taxonomy" id="1470433"/>
    <lineage>
        <taxon>Bacteria</taxon>
        <taxon>Pseudomonadati</taxon>
        <taxon>Pseudomonadota</taxon>
        <taxon>Gammaproteobacteria</taxon>
        <taxon>Cellvibrionales</taxon>
        <taxon>Cellvibrionaceae</taxon>
        <taxon>Pseudomaricurvus</taxon>
    </lineage>
</organism>
<keyword evidence="3 6" id="KW-0812">Transmembrane</keyword>
<gene>
    <name evidence="8" type="ORF">G8770_22125</name>
</gene>
<dbReference type="GO" id="GO:0020037">
    <property type="term" value="F:heme binding"/>
    <property type="evidence" value="ECO:0007669"/>
    <property type="project" value="TreeGrafter"/>
</dbReference>
<name>A0A9E5MQ31_9GAMM</name>
<dbReference type="Gene3D" id="1.20.950.20">
    <property type="entry name" value="Transmembrane di-heme cytochromes, Chain C"/>
    <property type="match status" value="1"/>
</dbReference>
<dbReference type="EMBL" id="JAAONZ010000026">
    <property type="protein sequence ID" value="NHO68257.1"/>
    <property type="molecule type" value="Genomic_DNA"/>
</dbReference>
<dbReference type="InterPro" id="IPR016174">
    <property type="entry name" value="Di-haem_cyt_TM"/>
</dbReference>
<sequence length="172" mass="19555">MPSATAGYQRWGLWIRLGHWSMALLFLCNYWLLEAGDDWHEWAGYALLAIVCLRCVRGFCGAENGRFRDFWPTPDNLRVAIAHFSTLHREHPQRRHTPVAGLMVVFLLGAMSVTAVSGWMQELDAFWGEDWVQNLHAWSADSVMIAVAIHVSAVIVTQSKYRVALIKRMLTG</sequence>
<comment type="subcellular location">
    <subcellularLocation>
        <location evidence="1">Cell membrane</location>
        <topology evidence="1">Multi-pass membrane protein</topology>
    </subcellularLocation>
</comment>
<dbReference type="SUPFAM" id="SSF81342">
    <property type="entry name" value="Transmembrane di-heme cytochromes"/>
    <property type="match status" value="1"/>
</dbReference>
<dbReference type="Proteomes" id="UP000787472">
    <property type="component" value="Unassembled WGS sequence"/>
</dbReference>
<evidence type="ECO:0000256" key="4">
    <source>
        <dbReference type="ARBA" id="ARBA00022989"/>
    </source>
</evidence>
<evidence type="ECO:0000256" key="3">
    <source>
        <dbReference type="ARBA" id="ARBA00022692"/>
    </source>
</evidence>
<keyword evidence="2" id="KW-1003">Cell membrane</keyword>
<feature type="transmembrane region" description="Helical" evidence="6">
    <location>
        <begin position="39"/>
        <end position="56"/>
    </location>
</feature>
<evidence type="ECO:0000313" key="8">
    <source>
        <dbReference type="EMBL" id="NHO68257.1"/>
    </source>
</evidence>
<dbReference type="GO" id="GO:0022904">
    <property type="term" value="P:respiratory electron transport chain"/>
    <property type="evidence" value="ECO:0007669"/>
    <property type="project" value="InterPro"/>
</dbReference>
<protein>
    <submittedName>
        <fullName evidence="8">Cytochrome B</fullName>
    </submittedName>
</protein>
<dbReference type="RefSeq" id="WP_167192078.1">
    <property type="nucleotide sequence ID" value="NZ_JAAONZ010000026.1"/>
</dbReference>
<dbReference type="Pfam" id="PF01292">
    <property type="entry name" value="Ni_hydr_CYTB"/>
    <property type="match status" value="1"/>
</dbReference>
<accession>A0A9E5MQ31</accession>
<proteinExistence type="predicted"/>
<evidence type="ECO:0000256" key="6">
    <source>
        <dbReference type="SAM" id="Phobius"/>
    </source>
</evidence>
<evidence type="ECO:0000256" key="2">
    <source>
        <dbReference type="ARBA" id="ARBA00022475"/>
    </source>
</evidence>
<feature type="domain" description="Cytochrome b561 bacterial/Ni-hydrogenase" evidence="7">
    <location>
        <begin position="10"/>
        <end position="172"/>
    </location>
</feature>
<dbReference type="InterPro" id="IPR011577">
    <property type="entry name" value="Cyt_b561_bac/Ni-Hgenase"/>
</dbReference>
<dbReference type="PANTHER" id="PTHR30485">
    <property type="entry name" value="NI/FE-HYDROGENASE 1 B-TYPE CYTOCHROME SUBUNIT"/>
    <property type="match status" value="1"/>
</dbReference>
<evidence type="ECO:0000313" key="9">
    <source>
        <dbReference type="Proteomes" id="UP000787472"/>
    </source>
</evidence>
<reference evidence="8" key="1">
    <citation type="submission" date="2020-03" db="EMBL/GenBank/DDBJ databases">
        <authorList>
            <person name="Guo F."/>
        </authorList>
    </citation>
    <scope>NUCLEOTIDE SEQUENCE</scope>
    <source>
        <strain evidence="8">JCM 30134</strain>
    </source>
</reference>